<proteinExistence type="predicted"/>
<reference evidence="3" key="1">
    <citation type="submission" date="2023-07" db="EMBL/GenBank/DDBJ databases">
        <authorList>
            <consortium name="CYATHOMIX"/>
        </authorList>
    </citation>
    <scope>NUCLEOTIDE SEQUENCE</scope>
    <source>
        <strain evidence="3">N/A</strain>
    </source>
</reference>
<feature type="region of interest" description="Disordered" evidence="1">
    <location>
        <begin position="506"/>
        <end position="533"/>
    </location>
</feature>
<keyword evidence="4" id="KW-1185">Reference proteome</keyword>
<feature type="compositionally biased region" description="Polar residues" evidence="1">
    <location>
        <begin position="632"/>
        <end position="650"/>
    </location>
</feature>
<feature type="region of interest" description="Disordered" evidence="1">
    <location>
        <begin position="42"/>
        <end position="70"/>
    </location>
</feature>
<feature type="region of interest" description="Disordered" evidence="1">
    <location>
        <begin position="117"/>
        <end position="138"/>
    </location>
</feature>
<feature type="compositionally biased region" description="Basic and acidic residues" evidence="1">
    <location>
        <begin position="127"/>
        <end position="138"/>
    </location>
</feature>
<feature type="compositionally biased region" description="Basic and acidic residues" evidence="1">
    <location>
        <begin position="506"/>
        <end position="515"/>
    </location>
</feature>
<keyword evidence="2" id="KW-0472">Membrane</keyword>
<sequence>MPKRVRHKKIIDTASETGTTQEPELYELENGWIVEAVAARKEGRVGSADSETDTTQEPEPFELEQMTTQEPEPFELELLKSSTPSLTEERITQIYPDGNPTVQSENNPEAYRTSVAPTMHSTEVSESENKASKRGYDKEKTNAASKFSLMAEQAITEQAIFYNVPDRSSAGYTESSQVKSSDFEKMRKTLKIKRLKDLAHRYITPTKALIKKTWELETHTTKSKTVQTKNVKVARITTTASTKEFLLKTMSSKERQRRKKQTKIFLPHFTTHSKARTKKANETRILISALISGKAKRRPLSRTNIARQISAFRVTDDKSLQRKQARKKEEIGERAFSTSIEPAKSIGRETPEMVLSRKMIILASNTEGPLQNSISRLMRSKEVLSSNESQGNIAFVNIFLLPNLLETTNISEPVSAKLNTVLPAEPTAVVTTETLPQEIDEERVAPTDDDDDVDDVDDDDDDDDDATQDSKDTVKATLQSLPERTEDGRVSHMDAERMTTIVVTEEPSKATEKSDIVASTKADAPTGSVHKSHGFTEDVLRSVEEALKIADTIEATEQSELVESSTTLVITTTVHEGAATTIANEEKVIGHGSGTSEPIDVESSSSLATEEMPTLSRHKTLSEGDEAALAASTENNIDSPSTTIASGNTEETAFTEQNISLSEVIANESSRVWPFETDYIESNSSAEEALAPEKQQRTEPPSTLNVHLHHYNNVISVELLLVTALILVCALFALLFVVFLAIRNERKFQRKKAGYLSEALHEVDRNSNVIKTTTNDCNVEAPLPVTKPSTLSKPRSKKKTKLRIQSEKTSNETRSTLGERSCESDVYFEIVPKPRNNFGKKRRRP</sequence>
<feature type="compositionally biased region" description="Acidic residues" evidence="1">
    <location>
        <begin position="447"/>
        <end position="467"/>
    </location>
</feature>
<accession>A0AA36HBU8</accession>
<keyword evidence="2" id="KW-0812">Transmembrane</keyword>
<feature type="region of interest" description="Disordered" evidence="1">
    <location>
        <begin position="590"/>
        <end position="626"/>
    </location>
</feature>
<feature type="transmembrane region" description="Helical" evidence="2">
    <location>
        <begin position="719"/>
        <end position="742"/>
    </location>
</feature>
<evidence type="ECO:0000256" key="2">
    <source>
        <dbReference type="SAM" id="Phobius"/>
    </source>
</evidence>
<name>A0AA36HBU8_CYLNA</name>
<evidence type="ECO:0000313" key="3">
    <source>
        <dbReference type="EMBL" id="CAJ0607693.1"/>
    </source>
</evidence>
<evidence type="ECO:0000313" key="4">
    <source>
        <dbReference type="Proteomes" id="UP001176961"/>
    </source>
</evidence>
<protein>
    <submittedName>
        <fullName evidence="3">Uncharacterized protein</fullName>
    </submittedName>
</protein>
<keyword evidence="2" id="KW-1133">Transmembrane helix</keyword>
<dbReference type="Proteomes" id="UP001176961">
    <property type="component" value="Unassembled WGS sequence"/>
</dbReference>
<dbReference type="EMBL" id="CATQJL010000316">
    <property type="protein sequence ID" value="CAJ0607693.1"/>
    <property type="molecule type" value="Genomic_DNA"/>
</dbReference>
<feature type="region of interest" description="Disordered" evidence="1">
    <location>
        <begin position="429"/>
        <end position="487"/>
    </location>
</feature>
<organism evidence="3 4">
    <name type="scientific">Cylicocyclus nassatus</name>
    <name type="common">Nematode worm</name>
    <dbReference type="NCBI Taxonomy" id="53992"/>
    <lineage>
        <taxon>Eukaryota</taxon>
        <taxon>Metazoa</taxon>
        <taxon>Ecdysozoa</taxon>
        <taxon>Nematoda</taxon>
        <taxon>Chromadorea</taxon>
        <taxon>Rhabditida</taxon>
        <taxon>Rhabditina</taxon>
        <taxon>Rhabditomorpha</taxon>
        <taxon>Strongyloidea</taxon>
        <taxon>Strongylidae</taxon>
        <taxon>Cylicocyclus</taxon>
    </lineage>
</organism>
<evidence type="ECO:0000256" key="1">
    <source>
        <dbReference type="SAM" id="MobiDB-lite"/>
    </source>
</evidence>
<feature type="region of interest" description="Disordered" evidence="1">
    <location>
        <begin position="631"/>
        <end position="650"/>
    </location>
</feature>
<feature type="compositionally biased region" description="Acidic residues" evidence="1">
    <location>
        <begin position="50"/>
        <end position="62"/>
    </location>
</feature>
<dbReference type="AlphaFoldDB" id="A0AA36HBU8"/>
<comment type="caution">
    <text evidence="3">The sequence shown here is derived from an EMBL/GenBank/DDBJ whole genome shotgun (WGS) entry which is preliminary data.</text>
</comment>
<feature type="region of interest" description="Disordered" evidence="1">
    <location>
        <begin position="781"/>
        <end position="819"/>
    </location>
</feature>
<gene>
    <name evidence="3" type="ORF">CYNAS_LOCUS19676</name>
</gene>